<dbReference type="Gene3D" id="3.40.50.300">
    <property type="entry name" value="P-loop containing nucleotide triphosphate hydrolases"/>
    <property type="match status" value="1"/>
</dbReference>
<dbReference type="InterPro" id="IPR041492">
    <property type="entry name" value="HAD_2"/>
</dbReference>
<dbReference type="PANTHER" id="PTHR43434">
    <property type="entry name" value="PHOSPHOGLYCOLATE PHOSPHATASE"/>
    <property type="match status" value="1"/>
</dbReference>
<reference evidence="2 3" key="1">
    <citation type="submission" date="2019-10" db="EMBL/GenBank/DDBJ databases">
        <title>Alkaliphilus serpentinus sp. nov. and Alkaliphilus pronyensis sp. nov., two novel anaerobic alkaliphilic species isolated from the serpentinized-hosted hydrothermal field of the Prony Bay (New Caledonia).</title>
        <authorList>
            <person name="Postec A."/>
        </authorList>
    </citation>
    <scope>NUCLEOTIDE SEQUENCE [LARGE SCALE GENOMIC DNA]</scope>
    <source>
        <strain evidence="2 3">LacV</strain>
    </source>
</reference>
<name>A0A6I0F989_9FIRM</name>
<dbReference type="GO" id="GO:0008967">
    <property type="term" value="F:phosphoglycolate phosphatase activity"/>
    <property type="evidence" value="ECO:0007669"/>
    <property type="project" value="TreeGrafter"/>
</dbReference>
<keyword evidence="2" id="KW-0808">Transferase</keyword>
<dbReference type="EMBL" id="WBZC01000040">
    <property type="protein sequence ID" value="KAB3533451.1"/>
    <property type="molecule type" value="Genomic_DNA"/>
</dbReference>
<dbReference type="SFLD" id="SFLDS00003">
    <property type="entry name" value="Haloacid_Dehalogenase"/>
    <property type="match status" value="1"/>
</dbReference>
<accession>A0A6I0F989</accession>
<sequence length="603" mass="70059">MERNKMYKYKTIIFDLDGTLFKTDTIFVEAINQICMARGVQTWEKGKLIELIGKPTIDICRILFGDKITNKEVEIIQNEVRSIEEKLLVQSGKLYEGVIKMLNKLKNADYTLCICTNGSDIYTNRILSNFAIKDKFSIIKSRIDGLTKSQHIIQILDETESCNAIVVGDRASDFESAEDTGCLSIGVSYGYGGDEYQYANFTAVSTINIYYIIEKINRIYYKVSNTIINTKKKEIPLIVGINGVDTSGKTVFTKDLANYLKKLGFHIQTIHLDDFHNPSEIRHKDTNPILSYIHNAFNLNCIETELLKPVISDGILDKELTLLELESNEFNIIKKYEINPDTIVLVEGVLLYREPIDKYFELRIYLDISFEEVLKRASIRDGCLMGETVIEKYRQKYIPIQKWYIEKYQPVKKSTIIIKNDNYEKPKISSNMKNLFKEKEYRIGFRTAAEEDLDDIRKLHKEDYVKEMLGVTELPDKEYLKAKNTKCYVILNGTSEIIGIIEFFSISWRNRRAELSIIIKSEYRGKGYGTEAIEKILDIGFGELGFNRIWLRVLDYNRQAIESYKKAGFIEEGVCREESFRFGKFKNQIQMSILRNEWIHRRN</sequence>
<dbReference type="SUPFAM" id="SSF52540">
    <property type="entry name" value="P-loop containing nucleoside triphosphate hydrolases"/>
    <property type="match status" value="1"/>
</dbReference>
<dbReference type="Pfam" id="PF13419">
    <property type="entry name" value="HAD_2"/>
    <property type="match status" value="1"/>
</dbReference>
<proteinExistence type="predicted"/>
<dbReference type="Pfam" id="PF13302">
    <property type="entry name" value="Acetyltransf_3"/>
    <property type="match status" value="1"/>
</dbReference>
<evidence type="ECO:0000313" key="3">
    <source>
        <dbReference type="Proteomes" id="UP000432715"/>
    </source>
</evidence>
<dbReference type="GO" id="GO:0016747">
    <property type="term" value="F:acyltransferase activity, transferring groups other than amino-acyl groups"/>
    <property type="evidence" value="ECO:0007669"/>
    <property type="project" value="InterPro"/>
</dbReference>
<keyword evidence="3" id="KW-1185">Reference proteome</keyword>
<dbReference type="SUPFAM" id="SSF56784">
    <property type="entry name" value="HAD-like"/>
    <property type="match status" value="1"/>
</dbReference>
<dbReference type="Proteomes" id="UP000432715">
    <property type="component" value="Unassembled WGS sequence"/>
</dbReference>
<feature type="domain" description="N-acetyltransferase" evidence="1">
    <location>
        <begin position="443"/>
        <end position="596"/>
    </location>
</feature>
<dbReference type="GO" id="GO:0006281">
    <property type="term" value="P:DNA repair"/>
    <property type="evidence" value="ECO:0007669"/>
    <property type="project" value="TreeGrafter"/>
</dbReference>
<dbReference type="InterPro" id="IPR027417">
    <property type="entry name" value="P-loop_NTPase"/>
</dbReference>
<dbReference type="InterPro" id="IPR023214">
    <property type="entry name" value="HAD_sf"/>
</dbReference>
<dbReference type="CDD" id="cd04301">
    <property type="entry name" value="NAT_SF"/>
    <property type="match status" value="1"/>
</dbReference>
<dbReference type="PANTHER" id="PTHR43434:SF1">
    <property type="entry name" value="PHOSPHOGLYCOLATE PHOSPHATASE"/>
    <property type="match status" value="1"/>
</dbReference>
<dbReference type="PROSITE" id="PS51186">
    <property type="entry name" value="GNAT"/>
    <property type="match status" value="1"/>
</dbReference>
<organism evidence="2 3">
    <name type="scientific">Alkaliphilus pronyensis</name>
    <dbReference type="NCBI Taxonomy" id="1482732"/>
    <lineage>
        <taxon>Bacteria</taxon>
        <taxon>Bacillati</taxon>
        <taxon>Bacillota</taxon>
        <taxon>Clostridia</taxon>
        <taxon>Peptostreptococcales</taxon>
        <taxon>Natronincolaceae</taxon>
        <taxon>Alkaliphilus</taxon>
    </lineage>
</organism>
<dbReference type="Gene3D" id="3.40.630.30">
    <property type="match status" value="1"/>
</dbReference>
<gene>
    <name evidence="2" type="ORF">F8154_10640</name>
</gene>
<dbReference type="InterPro" id="IPR016181">
    <property type="entry name" value="Acyl_CoA_acyltransferase"/>
</dbReference>
<dbReference type="SUPFAM" id="SSF55729">
    <property type="entry name" value="Acyl-CoA N-acyltransferases (Nat)"/>
    <property type="match status" value="1"/>
</dbReference>
<dbReference type="InterPro" id="IPR023198">
    <property type="entry name" value="PGP-like_dom2"/>
</dbReference>
<dbReference type="InterPro" id="IPR036412">
    <property type="entry name" value="HAD-like_sf"/>
</dbReference>
<dbReference type="Gene3D" id="1.10.150.240">
    <property type="entry name" value="Putative phosphatase, domain 2"/>
    <property type="match status" value="1"/>
</dbReference>
<comment type="caution">
    <text evidence="2">The sequence shown here is derived from an EMBL/GenBank/DDBJ whole genome shotgun (WGS) entry which is preliminary data.</text>
</comment>
<evidence type="ECO:0000259" key="1">
    <source>
        <dbReference type="PROSITE" id="PS51186"/>
    </source>
</evidence>
<dbReference type="InterPro" id="IPR050155">
    <property type="entry name" value="HAD-like_hydrolase_sf"/>
</dbReference>
<dbReference type="InterPro" id="IPR000182">
    <property type="entry name" value="GNAT_dom"/>
</dbReference>
<dbReference type="OrthoDB" id="9792518at2"/>
<dbReference type="AlphaFoldDB" id="A0A6I0F989"/>
<dbReference type="Gene3D" id="3.40.50.1000">
    <property type="entry name" value="HAD superfamily/HAD-like"/>
    <property type="match status" value="1"/>
</dbReference>
<dbReference type="SFLD" id="SFLDG01129">
    <property type="entry name" value="C1.5:_HAD__Beta-PGM__Phosphata"/>
    <property type="match status" value="1"/>
</dbReference>
<protein>
    <submittedName>
        <fullName evidence="2">GNAT family N-acetyltransferase</fullName>
    </submittedName>
</protein>
<evidence type="ECO:0000313" key="2">
    <source>
        <dbReference type="EMBL" id="KAB3533451.1"/>
    </source>
</evidence>